<dbReference type="InterPro" id="IPR002744">
    <property type="entry name" value="MIP18-like"/>
</dbReference>
<sequence length="177" mass="19503">MSLTGKTIIIERDVQTILVPSGQVLELKAGTPVRVTQALGDNFSVEVFGQLVMIGGENRDALGLESNEAAYAFLQDSSLGVEEKAIRQIKTCYDPELPVNVYDLGLIYHIDVLESSMHIAMTLTSPTCGMGPFIVEEVKRKLHMIPGVDQVKIELVFDPPWDKTRLSQTAKLALNIF</sequence>
<dbReference type="RefSeq" id="WP_258569521.1">
    <property type="nucleotide sequence ID" value="NZ_JAKUDN010000002.1"/>
</dbReference>
<dbReference type="InterPro" id="IPR052339">
    <property type="entry name" value="Fe-S_Maturation_MIP18"/>
</dbReference>
<protein>
    <submittedName>
        <fullName evidence="2">Iron-sulfur cluster assembly protein</fullName>
    </submittedName>
</protein>
<dbReference type="EMBL" id="JAKUDN010000002">
    <property type="protein sequence ID" value="MCP8352416.1"/>
    <property type="molecule type" value="Genomic_DNA"/>
</dbReference>
<organism evidence="2 3">
    <name type="scientific">Candidatus Synchoanobacter obligatus</name>
    <dbReference type="NCBI Taxonomy" id="2919597"/>
    <lineage>
        <taxon>Bacteria</taxon>
        <taxon>Pseudomonadati</taxon>
        <taxon>Pseudomonadota</taxon>
        <taxon>Gammaproteobacteria</taxon>
        <taxon>Candidatus Comchoanobacterales</taxon>
        <taxon>Candidatus Comchoanobacteraceae</taxon>
        <taxon>Candidatus Synchoanobacter</taxon>
    </lineage>
</organism>
<dbReference type="Proteomes" id="UP001320768">
    <property type="component" value="Unassembled WGS sequence"/>
</dbReference>
<dbReference type="PANTHER" id="PTHR42831:SF1">
    <property type="entry name" value="FE-S PROTEIN MATURATION AUXILIARY FACTOR YITW"/>
    <property type="match status" value="1"/>
</dbReference>
<keyword evidence="3" id="KW-1185">Reference proteome</keyword>
<dbReference type="PANTHER" id="PTHR42831">
    <property type="entry name" value="FE-S PROTEIN MATURATION AUXILIARY FACTOR YITW"/>
    <property type="match status" value="1"/>
</dbReference>
<evidence type="ECO:0000313" key="3">
    <source>
        <dbReference type="Proteomes" id="UP001320768"/>
    </source>
</evidence>
<dbReference type="SUPFAM" id="SSF117916">
    <property type="entry name" value="Fe-S cluster assembly (FSCA) domain-like"/>
    <property type="match status" value="1"/>
</dbReference>
<accession>A0ABT1L651</accession>
<name>A0ABT1L651_9GAMM</name>
<proteinExistence type="predicted"/>
<evidence type="ECO:0000313" key="2">
    <source>
        <dbReference type="EMBL" id="MCP8352416.1"/>
    </source>
</evidence>
<gene>
    <name evidence="2" type="ORF">MKS91_03815</name>
</gene>
<dbReference type="InterPro" id="IPR034904">
    <property type="entry name" value="FSCA_dom_sf"/>
</dbReference>
<dbReference type="Gene3D" id="3.30.300.130">
    <property type="entry name" value="Fe-S cluster assembly (FSCA)"/>
    <property type="match status" value="1"/>
</dbReference>
<evidence type="ECO:0000259" key="1">
    <source>
        <dbReference type="Pfam" id="PF01883"/>
    </source>
</evidence>
<comment type="caution">
    <text evidence="2">The sequence shown here is derived from an EMBL/GenBank/DDBJ whole genome shotgun (WGS) entry which is preliminary data.</text>
</comment>
<dbReference type="Pfam" id="PF01883">
    <property type="entry name" value="FeS_assembly_P"/>
    <property type="match status" value="1"/>
</dbReference>
<reference evidence="2 3" key="1">
    <citation type="journal article" date="2022" name="Nat. Microbiol.">
        <title>The microbiome of a bacterivorous marine choanoflagellate contains a resource-demanding obligate bacterial associate.</title>
        <authorList>
            <person name="Needham D.M."/>
            <person name="Poirier C."/>
            <person name="Bachy C."/>
            <person name="George E.E."/>
            <person name="Wilken S."/>
            <person name="Yung C.C.M."/>
            <person name="Limardo A.J."/>
            <person name="Morando M."/>
            <person name="Sudek L."/>
            <person name="Malmstrom R.R."/>
            <person name="Keeling P.J."/>
            <person name="Santoro A.E."/>
            <person name="Worden A.Z."/>
        </authorList>
    </citation>
    <scope>NUCLEOTIDE SEQUENCE [LARGE SCALE GENOMIC DNA]</scope>
    <source>
        <strain evidence="2 3">Comchoano-2</strain>
    </source>
</reference>
<feature type="domain" description="MIP18 family-like" evidence="1">
    <location>
        <begin position="87"/>
        <end position="152"/>
    </location>
</feature>